<reference evidence="1" key="1">
    <citation type="submission" date="2019-05" db="EMBL/GenBank/DDBJ databases">
        <authorList>
            <person name="Lianzixin W."/>
        </authorList>
    </citation>
    <scope>NUCLEOTIDE SEQUENCE</scope>
    <source>
        <strain evidence="1">EC11</strain>
    </source>
</reference>
<evidence type="ECO:0008006" key="3">
    <source>
        <dbReference type="Google" id="ProtNLM"/>
    </source>
</evidence>
<name>A0ABX0ISV0_9FLAO</name>
<protein>
    <recommendedName>
        <fullName evidence="3">Tetratricopeptide repeat protein</fullName>
    </recommendedName>
</protein>
<organism evidence="1 2">
    <name type="scientific">Flavobacterium jejuense</name>
    <dbReference type="NCBI Taxonomy" id="1544455"/>
    <lineage>
        <taxon>Bacteria</taxon>
        <taxon>Pseudomonadati</taxon>
        <taxon>Bacteroidota</taxon>
        <taxon>Flavobacteriia</taxon>
        <taxon>Flavobacteriales</taxon>
        <taxon>Flavobacteriaceae</taxon>
        <taxon>Flavobacterium</taxon>
    </lineage>
</organism>
<proteinExistence type="predicted"/>
<dbReference type="Proteomes" id="UP000817854">
    <property type="component" value="Unassembled WGS sequence"/>
</dbReference>
<dbReference type="RefSeq" id="WP_140963236.1">
    <property type="nucleotide sequence ID" value="NZ_VEVQ02000009.1"/>
</dbReference>
<accession>A0ABX0ISV0</accession>
<gene>
    <name evidence="1" type="ORF">FIA58_014665</name>
</gene>
<comment type="caution">
    <text evidence="1">The sequence shown here is derived from an EMBL/GenBank/DDBJ whole genome shotgun (WGS) entry which is preliminary data.</text>
</comment>
<sequence>MKKWQLFILFLITNISTSVLGCGYYPYGEDIRFCFSRPEHFNMYGFSEFNYSSDLFYPNEDKYKSLEENPNIVFWHNYCKGKISYNAVSECVYSIPYESFNEKVHNNMVTYLFAKNDMEAIDYLKFAKKCEVFNVLYSDPWERNDSYSIPQRGKLIQAAEKLAEVVKNPELKRRYAFLAIRLAYYNNQLKDVSRLFDATFATEKQKDIVYYWSLYFKAIVEKDKALQSFYAAQVFIHAPDKRFAVFYNFSNEVSISEILTHAKTKEEKANVYALASIRRHDKALEYIKKVYELDPKNEALPFLLLREVNKIEDWVFTPYYSLFDPSVTTLSDEEKYSYEFSYSKIQARIVNDRKYAAQVLAFAKAVKTNKIEHALEWNVLKIQLLFVTEDYATCLKEIAAIKNQAFTSTPLNNQLEITEVLCRTANQTQGAFVILPETQENILKHKNNAQFVFALGRILEYNGNKTDAAFLYSTINHEMTWKSKRNKSRSYRDYFYDYFQYINVMSTVEEVKSLIADVESHTKLIDDFSTWKYKTCRGELQKLYDLVGTQYIRKNDLKTALRYFEKIDNDYWNESDYLWKRANMDDGFDDENPFFTLKYTPDFIEKKEKFILNKKTITAKLIEYIDKTENGTEKDYYSFLVANCYYNMTIHGNAWMMRRFGVSANDVEPYPEDEAEFQNGFLAKKYYEKAMQNAKTDKFKALCLRMIGRCDSFQIRYKNPNSSYEDYNTYNDSIFKLNTTYAKLKKEYPDDYDNLIYGCTAFEDYFNARK</sequence>
<evidence type="ECO:0000313" key="1">
    <source>
        <dbReference type="EMBL" id="NHN26924.1"/>
    </source>
</evidence>
<reference evidence="1" key="2">
    <citation type="submission" date="2020-02" db="EMBL/GenBank/DDBJ databases">
        <title>Flavobacterium profundi sp. nov., isolated from a deep-sea seamount.</title>
        <authorList>
            <person name="Zhang D.-C."/>
        </authorList>
    </citation>
    <scope>NUCLEOTIDE SEQUENCE</scope>
    <source>
        <strain evidence="1">EC11</strain>
    </source>
</reference>
<evidence type="ECO:0000313" key="2">
    <source>
        <dbReference type="Proteomes" id="UP000817854"/>
    </source>
</evidence>
<dbReference type="EMBL" id="VEVQ02000009">
    <property type="protein sequence ID" value="NHN26924.1"/>
    <property type="molecule type" value="Genomic_DNA"/>
</dbReference>
<keyword evidence="2" id="KW-1185">Reference proteome</keyword>
<dbReference type="PROSITE" id="PS51257">
    <property type="entry name" value="PROKAR_LIPOPROTEIN"/>
    <property type="match status" value="1"/>
</dbReference>